<sequence length="42" mass="4720">MNTKRVAITFNILAIIFFLLTLLGEKTFEYAPLIGWIGGVPH</sequence>
<protein>
    <submittedName>
        <fullName evidence="2">Putative membrane protein</fullName>
    </submittedName>
</protein>
<reference evidence="3" key="1">
    <citation type="submission" date="2015-03" db="EMBL/GenBank/DDBJ databases">
        <authorList>
            <person name="Wibberg D."/>
        </authorList>
    </citation>
    <scope>NUCLEOTIDE SEQUENCE [LARGE SCALE GENOMIC DNA]</scope>
</reference>
<name>A0A0E4H9F8_9BACL</name>
<dbReference type="EMBL" id="LN831776">
    <property type="protein sequence ID" value="CQR55052.1"/>
    <property type="molecule type" value="Genomic_DNA"/>
</dbReference>
<keyword evidence="1" id="KW-1133">Transmembrane helix</keyword>
<organism evidence="2 3">
    <name type="scientific">Paenibacillus riograndensis SBR5</name>
    <dbReference type="NCBI Taxonomy" id="1073571"/>
    <lineage>
        <taxon>Bacteria</taxon>
        <taxon>Bacillati</taxon>
        <taxon>Bacillota</taxon>
        <taxon>Bacilli</taxon>
        <taxon>Bacillales</taxon>
        <taxon>Paenibacillaceae</taxon>
        <taxon>Paenibacillus</taxon>
        <taxon>Paenibacillus sonchi group</taxon>
    </lineage>
</organism>
<dbReference type="KEGG" id="pri:PRIO_2648"/>
<dbReference type="HOGENOM" id="CLU_3255115_0_0_9"/>
<dbReference type="PATRIC" id="fig|1073571.4.peg.2823"/>
<keyword evidence="1" id="KW-0812">Transmembrane</keyword>
<evidence type="ECO:0000313" key="3">
    <source>
        <dbReference type="Proteomes" id="UP000033163"/>
    </source>
</evidence>
<proteinExistence type="predicted"/>
<evidence type="ECO:0000256" key="1">
    <source>
        <dbReference type="SAM" id="Phobius"/>
    </source>
</evidence>
<dbReference type="Proteomes" id="UP000033163">
    <property type="component" value="Chromosome I"/>
</dbReference>
<feature type="transmembrane region" description="Helical" evidence="1">
    <location>
        <begin position="6"/>
        <end position="24"/>
    </location>
</feature>
<accession>A0A0E4H9F8</accession>
<dbReference type="AlphaFoldDB" id="A0A0E4H9F8"/>
<evidence type="ECO:0000313" key="2">
    <source>
        <dbReference type="EMBL" id="CQR55052.1"/>
    </source>
</evidence>
<gene>
    <name evidence="2" type="ORF">PRIO_2648</name>
</gene>
<keyword evidence="1" id="KW-0472">Membrane</keyword>